<reference evidence="1 2" key="1">
    <citation type="submission" date="2018-09" db="EMBL/GenBank/DDBJ databases">
        <title>Phylogeny of the Shewanellaceae, and recommendation for two new genera, Pseudoshewanella and Parashewanella.</title>
        <authorList>
            <person name="Wang G."/>
        </authorList>
    </citation>
    <scope>NUCLEOTIDE SEQUENCE [LARGE SCALE GENOMIC DNA]</scope>
    <source>
        <strain evidence="1 2">KCTC 22492</strain>
    </source>
</reference>
<dbReference type="Proteomes" id="UP000273022">
    <property type="component" value="Unassembled WGS sequence"/>
</dbReference>
<dbReference type="EMBL" id="QYYH01000059">
    <property type="protein sequence ID" value="RJY14891.1"/>
    <property type="molecule type" value="Genomic_DNA"/>
</dbReference>
<dbReference type="InterPro" id="IPR010272">
    <property type="entry name" value="T6SS_TssF"/>
</dbReference>
<accession>A0A3A6U141</accession>
<sequence length="593" mass="66513">MSDSLLSYFEQELRFIQKEGALFAAKHPNAASGLGLSKDGIDDPQIARLIESVALLNGKLQHRLDGSFPEFTESLVRILFPHYLRAIPSYSMLDFVIDDSASANHVIPAQTEFDVKGKDDTKAILRTTEDVTLYPIKMASANVYFAPFIFAKPKKAEQAKALLEIKFETVDEGMSIAELDIDSLKLHLKGETNSALKLYDVLSQSVSEIAVFDDEQAILLGRQVMSPVGFDEKDTVLPSQAASFGGFVLLTEFFMFAERFNGFKFDLKNALSEVKGNTFKLQLFLDELSVDLARSLSIDNFSLFCTPVVDLHRTTTDPVVIDFFKKQYPIVLDSTQIEGIELFSVDTVLDVTDEKVVTVPKIYGEKYHSSETGLRWQLNQEMHENGQLESSLQVADLEHVSARGQTRTWSIQATATHGNKASQLPISSQIKCRDSLTIPAKMQLLKRPSLPFRNEDISQSVWALLCHLHFNYHSILGSKHPRRTLKNVLYLYNHNKSSQNSAYIESVVNIEQEQVVAPIRVSGKSCFAYGTKITVTLDTSDVNGGVALFSRMLDRFFSYFAGFNSFTQVDIRIEGQDRAYLQFPRRAGCKSLL</sequence>
<protein>
    <submittedName>
        <fullName evidence="1">Type VI secretion system baseplate subunit TssF</fullName>
    </submittedName>
</protein>
<keyword evidence="2" id="KW-1185">Reference proteome</keyword>
<dbReference type="PANTHER" id="PTHR35370">
    <property type="entry name" value="CYTOPLASMIC PROTEIN-RELATED-RELATED"/>
    <property type="match status" value="1"/>
</dbReference>
<dbReference type="RefSeq" id="WP_121853614.1">
    <property type="nucleotide sequence ID" value="NZ_CP037952.1"/>
</dbReference>
<gene>
    <name evidence="1" type="primary">tssF</name>
    <name evidence="1" type="ORF">D5R81_10605</name>
</gene>
<dbReference type="AlphaFoldDB" id="A0A3A6U141"/>
<dbReference type="OrthoDB" id="9763676at2"/>
<dbReference type="NCBIfam" id="TIGR03359">
    <property type="entry name" value="VI_chp_6"/>
    <property type="match status" value="1"/>
</dbReference>
<comment type="caution">
    <text evidence="1">The sequence shown here is derived from an EMBL/GenBank/DDBJ whole genome shotgun (WGS) entry which is preliminary data.</text>
</comment>
<dbReference type="PIRSF" id="PIRSF028304">
    <property type="entry name" value="UCP028304"/>
    <property type="match status" value="1"/>
</dbReference>
<dbReference type="Pfam" id="PF05947">
    <property type="entry name" value="T6SS_TssF"/>
    <property type="match status" value="1"/>
</dbReference>
<proteinExistence type="predicted"/>
<evidence type="ECO:0000313" key="1">
    <source>
        <dbReference type="EMBL" id="RJY14891.1"/>
    </source>
</evidence>
<name>A0A3A6U141_9GAMM</name>
<organism evidence="1 2">
    <name type="scientific">Parashewanella spongiae</name>
    <dbReference type="NCBI Taxonomy" id="342950"/>
    <lineage>
        <taxon>Bacteria</taxon>
        <taxon>Pseudomonadati</taxon>
        <taxon>Pseudomonadota</taxon>
        <taxon>Gammaproteobacteria</taxon>
        <taxon>Alteromonadales</taxon>
        <taxon>Shewanellaceae</taxon>
        <taxon>Parashewanella</taxon>
    </lineage>
</organism>
<dbReference type="PANTHER" id="PTHR35370:SF1">
    <property type="entry name" value="TYPE VI SECRETION SYSTEM COMPONENT TSSF1"/>
    <property type="match status" value="1"/>
</dbReference>
<evidence type="ECO:0000313" key="2">
    <source>
        <dbReference type="Proteomes" id="UP000273022"/>
    </source>
</evidence>